<evidence type="ECO:0000313" key="6">
    <source>
        <dbReference type="EMBL" id="RKX71608.1"/>
    </source>
</evidence>
<keyword evidence="4 5" id="KW-0963">Cytoplasm</keyword>
<dbReference type="PANTHER" id="PTHR33602:SF1">
    <property type="entry name" value="REGULATORY PROTEIN RECX FAMILY PROTEIN"/>
    <property type="match status" value="1"/>
</dbReference>
<dbReference type="GO" id="GO:0006282">
    <property type="term" value="P:regulation of DNA repair"/>
    <property type="evidence" value="ECO:0007669"/>
    <property type="project" value="UniProtKB-UniRule"/>
</dbReference>
<dbReference type="PANTHER" id="PTHR33602">
    <property type="entry name" value="REGULATORY PROTEIN RECX FAMILY PROTEIN"/>
    <property type="match status" value="1"/>
</dbReference>
<dbReference type="InterPro" id="IPR036388">
    <property type="entry name" value="WH-like_DNA-bd_sf"/>
</dbReference>
<accession>A0A660SLC6</accession>
<comment type="function">
    <text evidence="5">Modulates RecA activity.</text>
</comment>
<evidence type="ECO:0000256" key="4">
    <source>
        <dbReference type="ARBA" id="ARBA00022490"/>
    </source>
</evidence>
<evidence type="ECO:0000256" key="5">
    <source>
        <dbReference type="HAMAP-Rule" id="MF_01114"/>
    </source>
</evidence>
<sequence>MRVVRIEPRKRGRVLLVLEPDEGLIVSTRAVREEGIRPGDECDPATVERLRKESRVLIRKRILHLLSRRELSSHELKRRLVVEGHGEGLIDEIITELTQSGVIDDDRYARSLIHDWTVINPKGDRAIEFELVRNGLKPDRFRKLIAERDELSVARSFLRKLHRTRPNLDRSRIRNRLYQRGFTSTTIDKVLDEIE</sequence>
<dbReference type="GO" id="GO:0005737">
    <property type="term" value="C:cytoplasm"/>
    <property type="evidence" value="ECO:0007669"/>
    <property type="project" value="UniProtKB-SubCell"/>
</dbReference>
<dbReference type="AlphaFoldDB" id="A0A660SLC6"/>
<comment type="subcellular location">
    <subcellularLocation>
        <location evidence="1 5">Cytoplasm</location>
    </subcellularLocation>
</comment>
<gene>
    <name evidence="5" type="primary">recX</name>
    <name evidence="6" type="ORF">DRP53_00975</name>
</gene>
<dbReference type="HAMAP" id="MF_01114">
    <property type="entry name" value="RecX"/>
    <property type="match status" value="1"/>
</dbReference>
<organism evidence="6 7">
    <name type="scientific">candidate division WOR-3 bacterium</name>
    <dbReference type="NCBI Taxonomy" id="2052148"/>
    <lineage>
        <taxon>Bacteria</taxon>
        <taxon>Bacteria division WOR-3</taxon>
    </lineage>
</organism>
<comment type="similarity">
    <text evidence="2 5">Belongs to the RecX family.</text>
</comment>
<proteinExistence type="inferred from homology"/>
<evidence type="ECO:0000256" key="3">
    <source>
        <dbReference type="ARBA" id="ARBA00018111"/>
    </source>
</evidence>
<dbReference type="EMBL" id="QNBE01000005">
    <property type="protein sequence ID" value="RKX71608.1"/>
    <property type="molecule type" value="Genomic_DNA"/>
</dbReference>
<evidence type="ECO:0000256" key="2">
    <source>
        <dbReference type="ARBA" id="ARBA00009695"/>
    </source>
</evidence>
<evidence type="ECO:0000256" key="1">
    <source>
        <dbReference type="ARBA" id="ARBA00004496"/>
    </source>
</evidence>
<comment type="caution">
    <text evidence="6">The sequence shown here is derived from an EMBL/GenBank/DDBJ whole genome shotgun (WGS) entry which is preliminary data.</text>
</comment>
<name>A0A660SLC6_UNCW3</name>
<reference evidence="6 7" key="1">
    <citation type="submission" date="2018-06" db="EMBL/GenBank/DDBJ databases">
        <title>Extensive metabolic versatility and redundancy in microbially diverse, dynamic hydrothermal sediments.</title>
        <authorList>
            <person name="Dombrowski N."/>
            <person name="Teske A."/>
            <person name="Baker B.J."/>
        </authorList>
    </citation>
    <scope>NUCLEOTIDE SEQUENCE [LARGE SCALE GENOMIC DNA]</scope>
    <source>
        <strain evidence="6">B36_G15</strain>
    </source>
</reference>
<evidence type="ECO:0000313" key="7">
    <source>
        <dbReference type="Proteomes" id="UP000268469"/>
    </source>
</evidence>
<protein>
    <recommendedName>
        <fullName evidence="3 5">Regulatory protein RecX</fullName>
    </recommendedName>
</protein>
<dbReference type="InterPro" id="IPR003783">
    <property type="entry name" value="Regulatory_RecX"/>
</dbReference>
<dbReference type="Proteomes" id="UP000268469">
    <property type="component" value="Unassembled WGS sequence"/>
</dbReference>
<dbReference type="Gene3D" id="1.10.10.10">
    <property type="entry name" value="Winged helix-like DNA-binding domain superfamily/Winged helix DNA-binding domain"/>
    <property type="match status" value="2"/>
</dbReference>